<dbReference type="EMBL" id="JASCZI010121176">
    <property type="protein sequence ID" value="MED6160321.1"/>
    <property type="molecule type" value="Genomic_DNA"/>
</dbReference>
<gene>
    <name evidence="2" type="ORF">PIB30_050450</name>
</gene>
<evidence type="ECO:0000313" key="2">
    <source>
        <dbReference type="EMBL" id="MED6160321.1"/>
    </source>
</evidence>
<comment type="caution">
    <text evidence="2">The sequence shown here is derived from an EMBL/GenBank/DDBJ whole genome shotgun (WGS) entry which is preliminary data.</text>
</comment>
<dbReference type="Proteomes" id="UP001341840">
    <property type="component" value="Unassembled WGS sequence"/>
</dbReference>
<dbReference type="InterPro" id="IPR025312">
    <property type="entry name" value="DUF4216"/>
</dbReference>
<organism evidence="2 3">
    <name type="scientific">Stylosanthes scabra</name>
    <dbReference type="NCBI Taxonomy" id="79078"/>
    <lineage>
        <taxon>Eukaryota</taxon>
        <taxon>Viridiplantae</taxon>
        <taxon>Streptophyta</taxon>
        <taxon>Embryophyta</taxon>
        <taxon>Tracheophyta</taxon>
        <taxon>Spermatophyta</taxon>
        <taxon>Magnoliopsida</taxon>
        <taxon>eudicotyledons</taxon>
        <taxon>Gunneridae</taxon>
        <taxon>Pentapetalae</taxon>
        <taxon>rosids</taxon>
        <taxon>fabids</taxon>
        <taxon>Fabales</taxon>
        <taxon>Fabaceae</taxon>
        <taxon>Papilionoideae</taxon>
        <taxon>50 kb inversion clade</taxon>
        <taxon>dalbergioids sensu lato</taxon>
        <taxon>Dalbergieae</taxon>
        <taxon>Pterocarpus clade</taxon>
        <taxon>Stylosanthes</taxon>
    </lineage>
</organism>
<proteinExistence type="predicted"/>
<feature type="non-terminal residue" evidence="2">
    <location>
        <position position="68"/>
    </location>
</feature>
<protein>
    <recommendedName>
        <fullName evidence="1">DUF4216 domain-containing protein</fullName>
    </recommendedName>
</protein>
<evidence type="ECO:0000259" key="1">
    <source>
        <dbReference type="Pfam" id="PF13952"/>
    </source>
</evidence>
<sequence>MHSSKKEDDEPYILASEAQLVYYVEYVVDKEWSVVVHVKPRDLFDMGEDNELADVGFTPEPGLNVSRG</sequence>
<dbReference type="Pfam" id="PF13952">
    <property type="entry name" value="DUF4216"/>
    <property type="match status" value="1"/>
</dbReference>
<feature type="domain" description="DUF4216" evidence="1">
    <location>
        <begin position="3"/>
        <end position="35"/>
    </location>
</feature>
<name>A0ABU6UGH8_9FABA</name>
<accession>A0ABU6UGH8</accession>
<keyword evidence="3" id="KW-1185">Reference proteome</keyword>
<reference evidence="2 3" key="1">
    <citation type="journal article" date="2023" name="Plants (Basel)">
        <title>Bridging the Gap: Combining Genomics and Transcriptomics Approaches to Understand Stylosanthes scabra, an Orphan Legume from the Brazilian Caatinga.</title>
        <authorList>
            <person name="Ferreira-Neto J.R.C."/>
            <person name="da Silva M.D."/>
            <person name="Binneck E."/>
            <person name="de Melo N.F."/>
            <person name="da Silva R.H."/>
            <person name="de Melo A.L.T.M."/>
            <person name="Pandolfi V."/>
            <person name="Bustamante F.O."/>
            <person name="Brasileiro-Vidal A.C."/>
            <person name="Benko-Iseppon A.M."/>
        </authorList>
    </citation>
    <scope>NUCLEOTIDE SEQUENCE [LARGE SCALE GENOMIC DNA]</scope>
    <source>
        <tissue evidence="2">Leaves</tissue>
    </source>
</reference>
<evidence type="ECO:0000313" key="3">
    <source>
        <dbReference type="Proteomes" id="UP001341840"/>
    </source>
</evidence>